<sequence length="93" mass="10400">MLHSEKSAERPSATGSWQAVLTSRSPPSRFQTSLSDTSNRWRPTLDVQFLKTARSSSRSISQLCRARQTSSFDTCEKLRVTAFGRSVNDVCES</sequence>
<dbReference type="InParanoid" id="A0A1V9XEP9"/>
<gene>
    <name evidence="2" type="ORF">BIW11_10747</name>
</gene>
<dbReference type="EMBL" id="MNPL01013375">
    <property type="protein sequence ID" value="OQR71838.1"/>
    <property type="molecule type" value="Genomic_DNA"/>
</dbReference>
<name>A0A1V9XEP9_9ACAR</name>
<feature type="compositionally biased region" description="Polar residues" evidence="1">
    <location>
        <begin position="13"/>
        <end position="37"/>
    </location>
</feature>
<proteinExistence type="predicted"/>
<organism evidence="2 3">
    <name type="scientific">Tropilaelaps mercedesae</name>
    <dbReference type="NCBI Taxonomy" id="418985"/>
    <lineage>
        <taxon>Eukaryota</taxon>
        <taxon>Metazoa</taxon>
        <taxon>Ecdysozoa</taxon>
        <taxon>Arthropoda</taxon>
        <taxon>Chelicerata</taxon>
        <taxon>Arachnida</taxon>
        <taxon>Acari</taxon>
        <taxon>Parasitiformes</taxon>
        <taxon>Mesostigmata</taxon>
        <taxon>Gamasina</taxon>
        <taxon>Dermanyssoidea</taxon>
        <taxon>Laelapidae</taxon>
        <taxon>Tropilaelaps</taxon>
    </lineage>
</organism>
<dbReference type="Proteomes" id="UP000192247">
    <property type="component" value="Unassembled WGS sequence"/>
</dbReference>
<reference evidence="2 3" key="1">
    <citation type="journal article" date="2017" name="Gigascience">
        <title>Draft genome of the honey bee ectoparasitic mite, Tropilaelaps mercedesae, is shaped by the parasitic life history.</title>
        <authorList>
            <person name="Dong X."/>
            <person name="Armstrong S.D."/>
            <person name="Xia D."/>
            <person name="Makepeace B.L."/>
            <person name="Darby A.C."/>
            <person name="Kadowaki T."/>
        </authorList>
    </citation>
    <scope>NUCLEOTIDE SEQUENCE [LARGE SCALE GENOMIC DNA]</scope>
    <source>
        <strain evidence="2">Wuxi-XJTLU</strain>
    </source>
</reference>
<comment type="caution">
    <text evidence="2">The sequence shown here is derived from an EMBL/GenBank/DDBJ whole genome shotgun (WGS) entry which is preliminary data.</text>
</comment>
<protein>
    <submittedName>
        <fullName evidence="2">Uncharacterized protein</fullName>
    </submittedName>
</protein>
<evidence type="ECO:0000313" key="2">
    <source>
        <dbReference type="EMBL" id="OQR71838.1"/>
    </source>
</evidence>
<evidence type="ECO:0000256" key="1">
    <source>
        <dbReference type="SAM" id="MobiDB-lite"/>
    </source>
</evidence>
<evidence type="ECO:0000313" key="3">
    <source>
        <dbReference type="Proteomes" id="UP000192247"/>
    </source>
</evidence>
<dbReference type="AlphaFoldDB" id="A0A1V9XEP9"/>
<keyword evidence="3" id="KW-1185">Reference proteome</keyword>
<accession>A0A1V9XEP9</accession>
<feature type="region of interest" description="Disordered" evidence="1">
    <location>
        <begin position="1"/>
        <end position="37"/>
    </location>
</feature>